<dbReference type="EMBL" id="CAJNOJ010000089">
    <property type="protein sequence ID" value="CAF1079750.1"/>
    <property type="molecule type" value="Genomic_DNA"/>
</dbReference>
<dbReference type="Gene3D" id="3.30.9.30">
    <property type="match status" value="1"/>
</dbReference>
<protein>
    <recommendedName>
        <fullName evidence="3">FAD-binding domain-containing protein</fullName>
    </recommendedName>
</protein>
<dbReference type="InterPro" id="IPR002938">
    <property type="entry name" value="FAD-bd"/>
</dbReference>
<name>A0A814MKV5_ADIRI</name>
<dbReference type="NCBIfam" id="NF005720">
    <property type="entry name" value="PRK07538.1"/>
    <property type="match status" value="1"/>
</dbReference>
<dbReference type="AlphaFoldDB" id="A0A814MKV5"/>
<evidence type="ECO:0000313" key="4">
    <source>
        <dbReference type="EMBL" id="CAF1079750.1"/>
    </source>
</evidence>
<gene>
    <name evidence="4" type="ORF">EDS130_LOCUS18897</name>
</gene>
<proteinExistence type="predicted"/>
<dbReference type="GO" id="GO:0071949">
    <property type="term" value="F:FAD binding"/>
    <property type="evidence" value="ECO:0007669"/>
    <property type="project" value="InterPro"/>
</dbReference>
<evidence type="ECO:0000313" key="5">
    <source>
        <dbReference type="Proteomes" id="UP000663852"/>
    </source>
</evidence>
<dbReference type="PRINTS" id="PR00420">
    <property type="entry name" value="RNGMNOXGNASE"/>
</dbReference>
<feature type="domain" description="FAD-binding" evidence="3">
    <location>
        <begin position="17"/>
        <end position="367"/>
    </location>
</feature>
<dbReference type="Proteomes" id="UP000663852">
    <property type="component" value="Unassembled WGS sequence"/>
</dbReference>
<evidence type="ECO:0000256" key="1">
    <source>
        <dbReference type="ARBA" id="ARBA00023002"/>
    </source>
</evidence>
<dbReference type="InterPro" id="IPR050493">
    <property type="entry name" value="FAD-dep_Monooxygenase_BioMet"/>
</dbReference>
<accession>A0A814MKV5</accession>
<sequence length="430" mass="48513">METTVHDPQEATSTDIVDTLIAGGGIAGLVAALTLHRAGYSVRIHERMEKIEPNGFGVTLQPYSVKLLFELGLEKEMENVGIQPLMAEFYTRHGQLIYRDPRGKNAKFNWPLYTVHRGKFQEVLLRHIRSEIGQNTIRLGQKLIAFRQRPSHVEVDFVNPTTGKINTERGKILIGADGIHSTVRRLLFPNEGPTLWDGIAVWRGVTPVKNLYLDGRTIIFMGNPNDRELIIFPVDESNLNWALAIRKEKAGIRPTPIISDWDNLGRKEDVLPLVSDLKLSFIDTEDLVRSSTIINEFLMTDRDPLPQWSHDRVTLIGDAAHPMYPNGGNGASQAIIDSRGLVLAFREFGVTPKGLQQYDELRRPTSTIFVKMARQAGPEKLLKFVDERSREPFGNLSDIASPEELEEVVADYKRAINWSAEKLNHEPPLF</sequence>
<dbReference type="PANTHER" id="PTHR13789">
    <property type="entry name" value="MONOOXYGENASE"/>
    <property type="match status" value="1"/>
</dbReference>
<dbReference type="OrthoDB" id="10006307at2759"/>
<comment type="caution">
    <text evidence="4">The sequence shown here is derived from an EMBL/GenBank/DDBJ whole genome shotgun (WGS) entry which is preliminary data.</text>
</comment>
<reference evidence="4" key="1">
    <citation type="submission" date="2021-02" db="EMBL/GenBank/DDBJ databases">
        <authorList>
            <person name="Nowell W R."/>
        </authorList>
    </citation>
    <scope>NUCLEOTIDE SEQUENCE</scope>
</reference>
<dbReference type="InterPro" id="IPR036188">
    <property type="entry name" value="FAD/NAD-bd_sf"/>
</dbReference>
<dbReference type="Pfam" id="PF01494">
    <property type="entry name" value="FAD_binding_3"/>
    <property type="match status" value="1"/>
</dbReference>
<dbReference type="SUPFAM" id="SSF54373">
    <property type="entry name" value="FAD-linked reductases, C-terminal domain"/>
    <property type="match status" value="1"/>
</dbReference>
<dbReference type="Gene3D" id="3.50.50.60">
    <property type="entry name" value="FAD/NAD(P)-binding domain"/>
    <property type="match status" value="1"/>
</dbReference>
<dbReference type="PANTHER" id="PTHR13789:SF268">
    <property type="entry name" value="5-METHYLPHENAZINE-1-CARBOXYLATE 1-MONOOXYGENASE"/>
    <property type="match status" value="1"/>
</dbReference>
<evidence type="ECO:0000256" key="2">
    <source>
        <dbReference type="ARBA" id="ARBA00023033"/>
    </source>
</evidence>
<dbReference type="GO" id="GO:0004497">
    <property type="term" value="F:monooxygenase activity"/>
    <property type="evidence" value="ECO:0007669"/>
    <property type="project" value="UniProtKB-KW"/>
</dbReference>
<keyword evidence="2" id="KW-0503">Monooxygenase</keyword>
<organism evidence="4 5">
    <name type="scientific">Adineta ricciae</name>
    <name type="common">Rotifer</name>
    <dbReference type="NCBI Taxonomy" id="249248"/>
    <lineage>
        <taxon>Eukaryota</taxon>
        <taxon>Metazoa</taxon>
        <taxon>Spiralia</taxon>
        <taxon>Gnathifera</taxon>
        <taxon>Rotifera</taxon>
        <taxon>Eurotatoria</taxon>
        <taxon>Bdelloidea</taxon>
        <taxon>Adinetida</taxon>
        <taxon>Adinetidae</taxon>
        <taxon>Adineta</taxon>
    </lineage>
</organism>
<evidence type="ECO:0000259" key="3">
    <source>
        <dbReference type="Pfam" id="PF01494"/>
    </source>
</evidence>
<dbReference type="SUPFAM" id="SSF51905">
    <property type="entry name" value="FAD/NAD(P)-binding domain"/>
    <property type="match status" value="1"/>
</dbReference>
<keyword evidence="1" id="KW-0560">Oxidoreductase</keyword>